<protein>
    <submittedName>
        <fullName evidence="1">Uncharacterized protein</fullName>
    </submittedName>
</protein>
<evidence type="ECO:0000313" key="1">
    <source>
        <dbReference type="EMBL" id="PPK88470.1"/>
    </source>
</evidence>
<comment type="caution">
    <text evidence="1">The sequence shown here is derived from an EMBL/GenBank/DDBJ whole genome shotgun (WGS) entry which is preliminary data.</text>
</comment>
<sequence length="167" mass="18014">MLPCICGSAAVWIVTTVLLTFACGDAGPLDRTPFPFRSAPSDQDTITAPSPPRGFPSYEAQFTDFIARAVADGSLRKSLSYPHLLPIGSYASVNEQAEEPLEWGLYSAQRSALEVLRTYELAPAELIITDLARDANLLVMTKAHTKPEHRSAPAVCSLTYTPSATVT</sequence>
<dbReference type="Proteomes" id="UP000237662">
    <property type="component" value="Unassembled WGS sequence"/>
</dbReference>
<gene>
    <name evidence="1" type="ORF">CLV84_1438</name>
</gene>
<keyword evidence="2" id="KW-1185">Reference proteome</keyword>
<organism evidence="1 2">
    <name type="scientific">Neolewinella xylanilytica</name>
    <dbReference type="NCBI Taxonomy" id="1514080"/>
    <lineage>
        <taxon>Bacteria</taxon>
        <taxon>Pseudomonadati</taxon>
        <taxon>Bacteroidota</taxon>
        <taxon>Saprospiria</taxon>
        <taxon>Saprospirales</taxon>
        <taxon>Lewinellaceae</taxon>
        <taxon>Neolewinella</taxon>
    </lineage>
</organism>
<dbReference type="AlphaFoldDB" id="A0A2S6IAE5"/>
<dbReference type="RefSeq" id="WP_146088741.1">
    <property type="nucleotide sequence ID" value="NZ_PTJC01000005.1"/>
</dbReference>
<name>A0A2S6IAE5_9BACT</name>
<proteinExistence type="predicted"/>
<accession>A0A2S6IAE5</accession>
<reference evidence="1 2" key="1">
    <citation type="submission" date="2018-02" db="EMBL/GenBank/DDBJ databases">
        <title>Genomic Encyclopedia of Archaeal and Bacterial Type Strains, Phase II (KMG-II): from individual species to whole genera.</title>
        <authorList>
            <person name="Goeker M."/>
        </authorList>
    </citation>
    <scope>NUCLEOTIDE SEQUENCE [LARGE SCALE GENOMIC DNA]</scope>
    <source>
        <strain evidence="1 2">DSM 29526</strain>
    </source>
</reference>
<dbReference type="EMBL" id="PTJC01000005">
    <property type="protein sequence ID" value="PPK88470.1"/>
    <property type="molecule type" value="Genomic_DNA"/>
</dbReference>
<evidence type="ECO:0000313" key="2">
    <source>
        <dbReference type="Proteomes" id="UP000237662"/>
    </source>
</evidence>